<organism evidence="2 3">
    <name type="scientific">Rhodobacter flavimaris</name>
    <dbReference type="NCBI Taxonomy" id="2907145"/>
    <lineage>
        <taxon>Bacteria</taxon>
        <taxon>Pseudomonadati</taxon>
        <taxon>Pseudomonadota</taxon>
        <taxon>Alphaproteobacteria</taxon>
        <taxon>Rhodobacterales</taxon>
        <taxon>Rhodobacter group</taxon>
        <taxon>Rhodobacter</taxon>
    </lineage>
</organism>
<sequence>MALLDELADALAADVMAAMKEFDDDRLYMEMSKVIGTSSPSLQEAFNTSCRLRLSEQRARKFLDETIRARREGGKAPAAPRDAEGH</sequence>
<evidence type="ECO:0000313" key="3">
    <source>
        <dbReference type="Proteomes" id="UP001521181"/>
    </source>
</evidence>
<name>A0ABS8YUY0_9RHOB</name>
<dbReference type="RefSeq" id="WP_233675322.1">
    <property type="nucleotide sequence ID" value="NZ_JAJUOS010000001.1"/>
</dbReference>
<evidence type="ECO:0000313" key="2">
    <source>
        <dbReference type="EMBL" id="MCE5972319.1"/>
    </source>
</evidence>
<gene>
    <name evidence="2" type="ORF">LZA78_02280</name>
</gene>
<evidence type="ECO:0000256" key="1">
    <source>
        <dbReference type="SAM" id="MobiDB-lite"/>
    </source>
</evidence>
<dbReference type="EMBL" id="JAJUOS010000001">
    <property type="protein sequence ID" value="MCE5972319.1"/>
    <property type="molecule type" value="Genomic_DNA"/>
</dbReference>
<proteinExistence type="predicted"/>
<keyword evidence="3" id="KW-1185">Reference proteome</keyword>
<protein>
    <submittedName>
        <fullName evidence="2">Uncharacterized protein</fullName>
    </submittedName>
</protein>
<comment type="caution">
    <text evidence="2">The sequence shown here is derived from an EMBL/GenBank/DDBJ whole genome shotgun (WGS) entry which is preliminary data.</text>
</comment>
<accession>A0ABS8YUY0</accession>
<dbReference type="Proteomes" id="UP001521181">
    <property type="component" value="Unassembled WGS sequence"/>
</dbReference>
<feature type="region of interest" description="Disordered" evidence="1">
    <location>
        <begin position="67"/>
        <end position="86"/>
    </location>
</feature>
<reference evidence="2 3" key="1">
    <citation type="submission" date="2021-12" db="EMBL/GenBank/DDBJ databases">
        <title>Sinirhodobacter sp. WL0062 is a bacterium isolated from seawater.</title>
        <authorList>
            <person name="Wang L."/>
            <person name="He W."/>
            <person name="Zhang D.-F."/>
        </authorList>
    </citation>
    <scope>NUCLEOTIDE SEQUENCE [LARGE SCALE GENOMIC DNA]</scope>
    <source>
        <strain evidence="2 3">WL0062</strain>
    </source>
</reference>